<proteinExistence type="inferred from homology"/>
<protein>
    <recommendedName>
        <fullName evidence="10 11">Chaperone protein DnaJ</fullName>
    </recommendedName>
</protein>
<dbReference type="EMBL" id="JAFIDA010000001">
    <property type="protein sequence ID" value="MBP1325098.1"/>
    <property type="molecule type" value="Genomic_DNA"/>
</dbReference>
<comment type="function">
    <text evidence="11">Participates actively in the response to hyperosmotic and heat shock by preventing the aggregation of stress-denatured proteins and by disaggregating proteins, also in an autonomous, DnaK-independent fashion. Unfolded proteins bind initially to DnaJ; upon interaction with the DnaJ-bound protein, DnaK hydrolyzes its bound ATP, resulting in the formation of a stable complex. GrpE releases ADP from DnaK; ATP binding to DnaK triggers the release of the substrate protein, thus completing the reaction cycle. Several rounds of ATP-dependent interactions between DnaJ, DnaK and GrpE are required for fully efficient folding. Also involved, together with DnaK and GrpE, in the DNA replication of plasmids through activation of initiation proteins.</text>
</comment>
<keyword evidence="7 11" id="KW-0346">Stress response</keyword>
<feature type="binding site" evidence="11">
    <location>
        <position position="195"/>
    </location>
    <ligand>
        <name>Zn(2+)</name>
        <dbReference type="ChEBI" id="CHEBI:29105"/>
        <label>1</label>
    </ligand>
</feature>
<accession>A0A940T2S3</accession>
<evidence type="ECO:0000256" key="8">
    <source>
        <dbReference type="ARBA" id="ARBA00023186"/>
    </source>
</evidence>
<dbReference type="PANTHER" id="PTHR43096:SF48">
    <property type="entry name" value="CHAPERONE PROTEIN DNAJ"/>
    <property type="match status" value="1"/>
</dbReference>
<dbReference type="InterPro" id="IPR008971">
    <property type="entry name" value="HSP40/DnaJ_pept-bd"/>
</dbReference>
<dbReference type="GO" id="GO:0031072">
    <property type="term" value="F:heat shock protein binding"/>
    <property type="evidence" value="ECO:0007669"/>
    <property type="project" value="InterPro"/>
</dbReference>
<comment type="cofactor">
    <cofactor evidence="11">
        <name>Zn(2+)</name>
        <dbReference type="ChEBI" id="CHEBI:29105"/>
    </cofactor>
    <text evidence="11">Binds 2 Zn(2+) ions per monomer.</text>
</comment>
<keyword evidence="5 11" id="KW-0863">Zinc-finger</keyword>
<feature type="binding site" evidence="11">
    <location>
        <position position="155"/>
    </location>
    <ligand>
        <name>Zn(2+)</name>
        <dbReference type="ChEBI" id="CHEBI:29105"/>
        <label>2</label>
    </ligand>
</feature>
<feature type="binding site" evidence="11">
    <location>
        <position position="152"/>
    </location>
    <ligand>
        <name>Zn(2+)</name>
        <dbReference type="ChEBI" id="CHEBI:29105"/>
        <label>2</label>
    </ligand>
</feature>
<dbReference type="SUPFAM" id="SSF46565">
    <property type="entry name" value="Chaperone J-domain"/>
    <property type="match status" value="1"/>
</dbReference>
<dbReference type="InterPro" id="IPR018253">
    <property type="entry name" value="DnaJ_domain_CS"/>
</dbReference>
<feature type="binding site" evidence="11">
    <location>
        <position position="135"/>
    </location>
    <ligand>
        <name>Zn(2+)</name>
        <dbReference type="ChEBI" id="CHEBI:29105"/>
        <label>1</label>
    </ligand>
</feature>
<comment type="subcellular location">
    <subcellularLocation>
        <location evidence="11">Cytoplasm</location>
    </subcellularLocation>
</comment>
<comment type="caution">
    <text evidence="15">The sequence shown here is derived from an EMBL/GenBank/DDBJ whole genome shotgun (WGS) entry which is preliminary data.</text>
</comment>
<dbReference type="PRINTS" id="PR00625">
    <property type="entry name" value="JDOMAIN"/>
</dbReference>
<keyword evidence="3 11" id="KW-0479">Metal-binding</keyword>
<comment type="similarity">
    <text evidence="9 11">Belongs to the DnaJ family.</text>
</comment>
<dbReference type="GO" id="GO:0009408">
    <property type="term" value="P:response to heat"/>
    <property type="evidence" value="ECO:0007669"/>
    <property type="project" value="InterPro"/>
</dbReference>
<dbReference type="CDD" id="cd06257">
    <property type="entry name" value="DnaJ"/>
    <property type="match status" value="1"/>
</dbReference>
<dbReference type="CDD" id="cd10747">
    <property type="entry name" value="DnaJ_C"/>
    <property type="match status" value="1"/>
</dbReference>
<dbReference type="PROSITE" id="PS50076">
    <property type="entry name" value="DNAJ_2"/>
    <property type="match status" value="1"/>
</dbReference>
<organism evidence="15 16">
    <name type="scientific">Leucobacter exalbidus</name>
    <dbReference type="NCBI Taxonomy" id="662960"/>
    <lineage>
        <taxon>Bacteria</taxon>
        <taxon>Bacillati</taxon>
        <taxon>Actinomycetota</taxon>
        <taxon>Actinomycetes</taxon>
        <taxon>Micrococcales</taxon>
        <taxon>Microbacteriaceae</taxon>
        <taxon>Leucobacter</taxon>
    </lineage>
</organism>
<dbReference type="RefSeq" id="WP_209704176.1">
    <property type="nucleotide sequence ID" value="NZ_JAFIDA010000001.1"/>
</dbReference>
<dbReference type="Gene3D" id="2.60.260.20">
    <property type="entry name" value="Urease metallochaperone UreE, N-terminal domain"/>
    <property type="match status" value="2"/>
</dbReference>
<dbReference type="Pfam" id="PF01556">
    <property type="entry name" value="DnaJ_C"/>
    <property type="match status" value="1"/>
</dbReference>
<evidence type="ECO:0000313" key="16">
    <source>
        <dbReference type="Proteomes" id="UP000675163"/>
    </source>
</evidence>
<feature type="domain" description="CR-type" evidence="14">
    <location>
        <begin position="122"/>
        <end position="204"/>
    </location>
</feature>
<evidence type="ECO:0000256" key="2">
    <source>
        <dbReference type="ARBA" id="ARBA00022705"/>
    </source>
</evidence>
<name>A0A940T2S3_9MICO</name>
<sequence length="369" mass="39625">MADHYETLGVSREATPEEIKKAYRKLARQLHPDVNPSEEASERFKGVTHAYDVLSDAEQRQNYDMGGQGGQGGAGGFGDIFETFFGSGGFGGGGQRGPRPRAERGEDAMIRVDVSLQDVMFGVQRDVTVNTAVLCDVCQGSSCQPGTHPVTCDVCNGHGQVQRQVRSLFGNVVTMHPCGSCQGYGTVIENPCVECGGKGRVRERRTIPIDIPSGIDTGTRLQLRGGGEVGPGGGPNGDLFIEFRVVHHDVFSRDNNDLLCTMQVSMTDAILGVEAKLDGIDGLLEADVPAGTQSGDIITVRGRGIQGLRSTTRGDVKIAVQVTTPAKLSGREKDLVRQLAALRGEEKPYLGEFQQGLFGKLRDRFFKGN</sequence>
<dbReference type="InterPro" id="IPR001623">
    <property type="entry name" value="DnaJ_domain"/>
</dbReference>
<dbReference type="Proteomes" id="UP000675163">
    <property type="component" value="Unassembled WGS sequence"/>
</dbReference>
<feature type="zinc finger region" description="CR-type" evidence="12">
    <location>
        <begin position="122"/>
        <end position="204"/>
    </location>
</feature>
<dbReference type="FunFam" id="2.60.260.20:FF:000005">
    <property type="entry name" value="Chaperone protein dnaJ 1, mitochondrial"/>
    <property type="match status" value="1"/>
</dbReference>
<dbReference type="FunFam" id="2.10.230.10:FF:000002">
    <property type="entry name" value="Molecular chaperone DnaJ"/>
    <property type="match status" value="1"/>
</dbReference>
<feature type="domain" description="J" evidence="13">
    <location>
        <begin position="3"/>
        <end position="67"/>
    </location>
</feature>
<evidence type="ECO:0000256" key="5">
    <source>
        <dbReference type="ARBA" id="ARBA00022771"/>
    </source>
</evidence>
<dbReference type="GO" id="GO:0006260">
    <property type="term" value="P:DNA replication"/>
    <property type="evidence" value="ECO:0007669"/>
    <property type="project" value="UniProtKB-KW"/>
</dbReference>
<dbReference type="NCBIfam" id="NF008035">
    <property type="entry name" value="PRK10767.1"/>
    <property type="match status" value="1"/>
</dbReference>
<dbReference type="Pfam" id="PF00684">
    <property type="entry name" value="DnaJ_CXXCXGXG"/>
    <property type="match status" value="1"/>
</dbReference>
<evidence type="ECO:0000256" key="11">
    <source>
        <dbReference type="HAMAP-Rule" id="MF_01152"/>
    </source>
</evidence>
<dbReference type="HAMAP" id="MF_01152">
    <property type="entry name" value="DnaJ"/>
    <property type="match status" value="1"/>
</dbReference>
<keyword evidence="4 11" id="KW-0677">Repeat</keyword>
<dbReference type="GO" id="GO:0005524">
    <property type="term" value="F:ATP binding"/>
    <property type="evidence" value="ECO:0007669"/>
    <property type="project" value="InterPro"/>
</dbReference>
<feature type="binding site" evidence="11">
    <location>
        <position position="178"/>
    </location>
    <ligand>
        <name>Zn(2+)</name>
        <dbReference type="ChEBI" id="CHEBI:29105"/>
        <label>2</label>
    </ligand>
</feature>
<dbReference type="InterPro" id="IPR036410">
    <property type="entry name" value="HSP_DnaJ_Cys-rich_dom_sf"/>
</dbReference>
<evidence type="ECO:0000313" key="15">
    <source>
        <dbReference type="EMBL" id="MBP1325098.1"/>
    </source>
</evidence>
<feature type="binding site" evidence="11">
    <location>
        <position position="192"/>
    </location>
    <ligand>
        <name>Zn(2+)</name>
        <dbReference type="ChEBI" id="CHEBI:29105"/>
        <label>1</label>
    </ligand>
</feature>
<dbReference type="CDD" id="cd10719">
    <property type="entry name" value="DnaJ_zf"/>
    <property type="match status" value="1"/>
</dbReference>
<evidence type="ECO:0000256" key="3">
    <source>
        <dbReference type="ARBA" id="ARBA00022723"/>
    </source>
</evidence>
<dbReference type="Pfam" id="PF00226">
    <property type="entry name" value="DnaJ"/>
    <property type="match status" value="1"/>
</dbReference>
<dbReference type="AlphaFoldDB" id="A0A940T2S3"/>
<comment type="domain">
    <text evidence="11">The J domain is necessary and sufficient to stimulate DnaK ATPase activity. Zinc center 1 plays an important role in the autonomous, DnaK-independent chaperone activity of DnaJ. Zinc center 2 is essential for interaction with DnaK and for DnaJ activity.</text>
</comment>
<dbReference type="Gene3D" id="1.10.287.110">
    <property type="entry name" value="DnaJ domain"/>
    <property type="match status" value="1"/>
</dbReference>
<dbReference type="SMART" id="SM00271">
    <property type="entry name" value="DnaJ"/>
    <property type="match status" value="1"/>
</dbReference>
<dbReference type="GO" id="GO:0008270">
    <property type="term" value="F:zinc ion binding"/>
    <property type="evidence" value="ECO:0007669"/>
    <property type="project" value="UniProtKB-UniRule"/>
</dbReference>
<dbReference type="GO" id="GO:0051082">
    <property type="term" value="F:unfolded protein binding"/>
    <property type="evidence" value="ECO:0007669"/>
    <property type="project" value="UniProtKB-UniRule"/>
</dbReference>
<dbReference type="InterPro" id="IPR012724">
    <property type="entry name" value="DnaJ"/>
</dbReference>
<evidence type="ECO:0000256" key="1">
    <source>
        <dbReference type="ARBA" id="ARBA00022490"/>
    </source>
</evidence>
<evidence type="ECO:0000256" key="12">
    <source>
        <dbReference type="PROSITE-ProRule" id="PRU00546"/>
    </source>
</evidence>
<dbReference type="SUPFAM" id="SSF57938">
    <property type="entry name" value="DnaJ/Hsp40 cysteine-rich domain"/>
    <property type="match status" value="1"/>
</dbReference>
<dbReference type="Gene3D" id="2.10.230.10">
    <property type="entry name" value="Heat shock protein DnaJ, cysteine-rich domain"/>
    <property type="match status" value="1"/>
</dbReference>
<evidence type="ECO:0000259" key="13">
    <source>
        <dbReference type="PROSITE" id="PS50076"/>
    </source>
</evidence>
<keyword evidence="8 11" id="KW-0143">Chaperone</keyword>
<dbReference type="InterPro" id="IPR036869">
    <property type="entry name" value="J_dom_sf"/>
</dbReference>
<evidence type="ECO:0000256" key="7">
    <source>
        <dbReference type="ARBA" id="ARBA00023016"/>
    </source>
</evidence>
<keyword evidence="2 11" id="KW-0235">DNA replication</keyword>
<evidence type="ECO:0000256" key="9">
    <source>
        <dbReference type="ARBA" id="ARBA00061004"/>
    </source>
</evidence>
<feature type="binding site" evidence="11">
    <location>
        <position position="181"/>
    </location>
    <ligand>
        <name>Zn(2+)</name>
        <dbReference type="ChEBI" id="CHEBI:29105"/>
        <label>2</label>
    </ligand>
</feature>
<dbReference type="PROSITE" id="PS51188">
    <property type="entry name" value="ZF_CR"/>
    <property type="match status" value="1"/>
</dbReference>
<reference evidence="15" key="1">
    <citation type="submission" date="2021-02" db="EMBL/GenBank/DDBJ databases">
        <title>Sequencing the genomes of 1000 actinobacteria strains.</title>
        <authorList>
            <person name="Klenk H.-P."/>
        </authorList>
    </citation>
    <scope>NUCLEOTIDE SEQUENCE</scope>
    <source>
        <strain evidence="15">DSM 22850</strain>
    </source>
</reference>
<keyword evidence="6 11" id="KW-0862">Zinc</keyword>
<dbReference type="SUPFAM" id="SSF49493">
    <property type="entry name" value="HSP40/DnaJ peptide-binding domain"/>
    <property type="match status" value="2"/>
</dbReference>
<gene>
    <name evidence="11" type="primary">dnaJ</name>
    <name evidence="15" type="ORF">JOF28_000330</name>
</gene>
<dbReference type="PROSITE" id="PS00636">
    <property type="entry name" value="DNAJ_1"/>
    <property type="match status" value="1"/>
</dbReference>
<dbReference type="GO" id="GO:0042026">
    <property type="term" value="P:protein refolding"/>
    <property type="evidence" value="ECO:0007669"/>
    <property type="project" value="TreeGrafter"/>
</dbReference>
<evidence type="ECO:0000256" key="6">
    <source>
        <dbReference type="ARBA" id="ARBA00022833"/>
    </source>
</evidence>
<dbReference type="InterPro" id="IPR002939">
    <property type="entry name" value="DnaJ_C"/>
</dbReference>
<dbReference type="PANTHER" id="PTHR43096">
    <property type="entry name" value="DNAJ HOMOLOG 1, MITOCHONDRIAL-RELATED"/>
    <property type="match status" value="1"/>
</dbReference>
<evidence type="ECO:0000259" key="14">
    <source>
        <dbReference type="PROSITE" id="PS51188"/>
    </source>
</evidence>
<keyword evidence="16" id="KW-1185">Reference proteome</keyword>
<evidence type="ECO:0000256" key="4">
    <source>
        <dbReference type="ARBA" id="ARBA00022737"/>
    </source>
</evidence>
<keyword evidence="1 11" id="KW-0963">Cytoplasm</keyword>
<comment type="subunit">
    <text evidence="11">Homodimer.</text>
</comment>
<comment type="caution">
    <text evidence="11">Lacks conserved residue(s) required for the propagation of feature annotation.</text>
</comment>
<feature type="binding site" evidence="11">
    <location>
        <position position="138"/>
    </location>
    <ligand>
        <name>Zn(2+)</name>
        <dbReference type="ChEBI" id="CHEBI:29105"/>
        <label>1</label>
    </ligand>
</feature>
<dbReference type="InterPro" id="IPR001305">
    <property type="entry name" value="HSP_DnaJ_Cys-rich_dom"/>
</dbReference>
<dbReference type="GO" id="GO:0005737">
    <property type="term" value="C:cytoplasm"/>
    <property type="evidence" value="ECO:0007669"/>
    <property type="project" value="UniProtKB-SubCell"/>
</dbReference>
<evidence type="ECO:0000256" key="10">
    <source>
        <dbReference type="ARBA" id="ARBA00067609"/>
    </source>
</evidence>